<dbReference type="EMBL" id="MU154531">
    <property type="protein sequence ID" value="KAF9499665.1"/>
    <property type="molecule type" value="Genomic_DNA"/>
</dbReference>
<evidence type="ECO:0000313" key="2">
    <source>
        <dbReference type="Proteomes" id="UP000807025"/>
    </source>
</evidence>
<sequence>MSLKGAQYHPQSEHVVNSVGVTGGNIREWFRVGISGDDVEAFMLRWILGRWQVGSCSRVWNSDSQVGNSSTV</sequence>
<name>A0A9P6A7L0_PLEER</name>
<accession>A0A9P6A7L0</accession>
<dbReference type="AlphaFoldDB" id="A0A9P6A7L0"/>
<dbReference type="Proteomes" id="UP000807025">
    <property type="component" value="Unassembled WGS sequence"/>
</dbReference>
<comment type="caution">
    <text evidence="1">The sequence shown here is derived from an EMBL/GenBank/DDBJ whole genome shotgun (WGS) entry which is preliminary data.</text>
</comment>
<organism evidence="1 2">
    <name type="scientific">Pleurotus eryngii</name>
    <name type="common">Boletus of the steppes</name>
    <dbReference type="NCBI Taxonomy" id="5323"/>
    <lineage>
        <taxon>Eukaryota</taxon>
        <taxon>Fungi</taxon>
        <taxon>Dikarya</taxon>
        <taxon>Basidiomycota</taxon>
        <taxon>Agaricomycotina</taxon>
        <taxon>Agaricomycetes</taxon>
        <taxon>Agaricomycetidae</taxon>
        <taxon>Agaricales</taxon>
        <taxon>Pleurotineae</taxon>
        <taxon>Pleurotaceae</taxon>
        <taxon>Pleurotus</taxon>
    </lineage>
</organism>
<evidence type="ECO:0000313" key="1">
    <source>
        <dbReference type="EMBL" id="KAF9499665.1"/>
    </source>
</evidence>
<gene>
    <name evidence="1" type="ORF">BDN71DRAFT_1441835</name>
</gene>
<proteinExistence type="predicted"/>
<keyword evidence="2" id="KW-1185">Reference proteome</keyword>
<protein>
    <submittedName>
        <fullName evidence="1">Uncharacterized protein</fullName>
    </submittedName>
</protein>
<reference evidence="1" key="1">
    <citation type="submission" date="2020-11" db="EMBL/GenBank/DDBJ databases">
        <authorList>
            <consortium name="DOE Joint Genome Institute"/>
            <person name="Ahrendt S."/>
            <person name="Riley R."/>
            <person name="Andreopoulos W."/>
            <person name="Labutti K."/>
            <person name="Pangilinan J."/>
            <person name="Ruiz-Duenas F.J."/>
            <person name="Barrasa J.M."/>
            <person name="Sanchez-Garcia M."/>
            <person name="Camarero S."/>
            <person name="Miyauchi S."/>
            <person name="Serrano A."/>
            <person name="Linde D."/>
            <person name="Babiker R."/>
            <person name="Drula E."/>
            <person name="Ayuso-Fernandez I."/>
            <person name="Pacheco R."/>
            <person name="Padilla G."/>
            <person name="Ferreira P."/>
            <person name="Barriuso J."/>
            <person name="Kellner H."/>
            <person name="Castanera R."/>
            <person name="Alfaro M."/>
            <person name="Ramirez L."/>
            <person name="Pisabarro A.G."/>
            <person name="Kuo A."/>
            <person name="Tritt A."/>
            <person name="Lipzen A."/>
            <person name="He G."/>
            <person name="Yan M."/>
            <person name="Ng V."/>
            <person name="Cullen D."/>
            <person name="Martin F."/>
            <person name="Rosso M.-N."/>
            <person name="Henrissat B."/>
            <person name="Hibbett D."/>
            <person name="Martinez A.T."/>
            <person name="Grigoriev I.V."/>
        </authorList>
    </citation>
    <scope>NUCLEOTIDE SEQUENCE</scope>
    <source>
        <strain evidence="1">ATCC 90797</strain>
    </source>
</reference>